<keyword evidence="2" id="KW-1185">Reference proteome</keyword>
<evidence type="ECO:0000313" key="1">
    <source>
        <dbReference type="EMBL" id="ORZ31992.1"/>
    </source>
</evidence>
<reference evidence="1 2" key="1">
    <citation type="submission" date="2016-07" db="EMBL/GenBank/DDBJ databases">
        <title>Pervasive Adenine N6-methylation of Active Genes in Fungi.</title>
        <authorList>
            <consortium name="DOE Joint Genome Institute"/>
            <person name="Mondo S.J."/>
            <person name="Dannebaum R.O."/>
            <person name="Kuo R.C."/>
            <person name="Labutti K."/>
            <person name="Haridas S."/>
            <person name="Kuo A."/>
            <person name="Salamov A."/>
            <person name="Ahrendt S.R."/>
            <person name="Lipzen A."/>
            <person name="Sullivan W."/>
            <person name="Andreopoulos W.B."/>
            <person name="Clum A."/>
            <person name="Lindquist E."/>
            <person name="Daum C."/>
            <person name="Ramamoorthy G.K."/>
            <person name="Gryganskyi A."/>
            <person name="Culley D."/>
            <person name="Magnuson J.K."/>
            <person name="James T.Y."/>
            <person name="O'Malley M.A."/>
            <person name="Stajich J.E."/>
            <person name="Spatafora J.W."/>
            <person name="Visel A."/>
            <person name="Grigoriev I.V."/>
        </authorList>
    </citation>
    <scope>NUCLEOTIDE SEQUENCE [LARGE SCALE GENOMIC DNA]</scope>
    <source>
        <strain evidence="1 2">PL171</strain>
    </source>
</reference>
<dbReference type="Proteomes" id="UP000193411">
    <property type="component" value="Unassembled WGS sequence"/>
</dbReference>
<proteinExistence type="predicted"/>
<dbReference type="EMBL" id="MCFL01000052">
    <property type="protein sequence ID" value="ORZ31992.1"/>
    <property type="molecule type" value="Genomic_DNA"/>
</dbReference>
<gene>
    <name evidence="1" type="ORF">BCR44DRAFT_1441182</name>
</gene>
<dbReference type="AlphaFoldDB" id="A0A1Y2HG14"/>
<evidence type="ECO:0000313" key="2">
    <source>
        <dbReference type="Proteomes" id="UP000193411"/>
    </source>
</evidence>
<organism evidence="1 2">
    <name type="scientific">Catenaria anguillulae PL171</name>
    <dbReference type="NCBI Taxonomy" id="765915"/>
    <lineage>
        <taxon>Eukaryota</taxon>
        <taxon>Fungi</taxon>
        <taxon>Fungi incertae sedis</taxon>
        <taxon>Blastocladiomycota</taxon>
        <taxon>Blastocladiomycetes</taxon>
        <taxon>Blastocladiales</taxon>
        <taxon>Catenariaceae</taxon>
        <taxon>Catenaria</taxon>
    </lineage>
</organism>
<comment type="caution">
    <text evidence="1">The sequence shown here is derived from an EMBL/GenBank/DDBJ whole genome shotgun (WGS) entry which is preliminary data.</text>
</comment>
<sequence length="87" mass="9457">MPAGQQSLNCFSRRSSGPAQVSRLRTHGVFAFATRTDTGAFCLRAQSRVMGWWMASAMWCLAMGTVNKELAFKAAALHALVLVARPV</sequence>
<protein>
    <submittedName>
        <fullName evidence="1">Uncharacterized protein</fullName>
    </submittedName>
</protein>
<name>A0A1Y2HG14_9FUNG</name>
<accession>A0A1Y2HG14</accession>